<dbReference type="GO" id="GO:0005634">
    <property type="term" value="C:nucleus"/>
    <property type="evidence" value="ECO:0007669"/>
    <property type="project" value="UniProtKB-SubCell"/>
</dbReference>
<dbReference type="InterPro" id="IPR056165">
    <property type="entry name" value="Beta-prop_ELP1_2nd"/>
</dbReference>
<comment type="function">
    <text evidence="6">Component of the elongator complex which is required for multiple tRNA modifications, including mcm5U (5-methoxycarbonylmethyl uridine), mcm5s2U (5-methoxycarbonylmethyl-2-thiouridine), and ncm5U (5-carbamoylmethyl uridine). The elongator complex catalyzes formation of carboxymethyluridine in the wobble base at position 34 in tRNAs.</text>
</comment>
<dbReference type="InterPro" id="IPR056164">
    <property type="entry name" value="Beta-prop_ELP1_1st"/>
</dbReference>
<dbReference type="Gene3D" id="2.130.10.10">
    <property type="entry name" value="YVTN repeat-like/Quinoprotein amine dehydrogenase"/>
    <property type="match status" value="1"/>
</dbReference>
<dbReference type="GO" id="GO:0033588">
    <property type="term" value="C:elongator holoenzyme complex"/>
    <property type="evidence" value="ECO:0007669"/>
    <property type="project" value="InterPro"/>
</dbReference>
<evidence type="ECO:0000259" key="8">
    <source>
        <dbReference type="Pfam" id="PF23797"/>
    </source>
</evidence>
<keyword evidence="3 6" id="KW-0963">Cytoplasm</keyword>
<feature type="domain" description="ELP1 N-terminal second beta-propeller" evidence="8">
    <location>
        <begin position="491"/>
        <end position="740"/>
    </location>
</feature>
<dbReference type="InterPro" id="IPR056167">
    <property type="entry name" value="A-sol_ELP1"/>
</dbReference>
<dbReference type="Pfam" id="PF04762">
    <property type="entry name" value="Beta-prop_ELP1_1st"/>
    <property type="match status" value="1"/>
</dbReference>
<evidence type="ECO:0000259" key="9">
    <source>
        <dbReference type="Pfam" id="PF23925"/>
    </source>
</evidence>
<dbReference type="GO" id="GO:0002926">
    <property type="term" value="P:tRNA wobble base 5-methoxycarbonylmethyl-2-thiouridinylation"/>
    <property type="evidence" value="ECO:0007669"/>
    <property type="project" value="TreeGrafter"/>
</dbReference>
<reference evidence="11" key="1">
    <citation type="submission" date="2017-02" db="UniProtKB">
        <authorList>
            <consortium name="WormBaseParasite"/>
        </authorList>
    </citation>
    <scope>IDENTIFICATION</scope>
</reference>
<keyword evidence="4" id="KW-0819">tRNA processing</keyword>
<comment type="pathway">
    <text evidence="1">tRNA modification; 5-methoxycarbonylmethyl-2-thiouridine-tRNA biosynthesis.</text>
</comment>
<evidence type="ECO:0000313" key="10">
    <source>
        <dbReference type="Proteomes" id="UP000046393"/>
    </source>
</evidence>
<keyword evidence="10" id="KW-1185">Reference proteome</keyword>
<dbReference type="STRING" id="451379.A0A0N5AFL1"/>
<sequence>LNGFKNVGNTAGLSEGGINVEGVIKPLELAEKYLGEGLDLAEAVLIRMTVHFAAAAAVADVVLVGIEGAYDDCYLDKNAGKCGKTELQQFLGGDDENKFVCIVIYCKMLTSCCLLCDIDAAVLILTVSVQLIISIHGNQLFCFDSFLETFFYANSSGIFQLAEESKVILEWPGRFQDKNIISFEFISDEFRLCAIFDCGAALLVDFNSQEAETFNLNINNILGASWAPDFHSLVVNTENSIAFFTREFELINQDELFPTKSGKEELVTLGWGSEETQFQGSAGRRKLQEKRIEKETTVLDYDEKRTEYCWSGDAKFFILSCVNMDSNVRKFYVWNDEGELISRLDTLECAGSPVAFKADGSLIAINRVLNGNHEVVLFERNGQKRSQFLLLCDSNCHVTWLRWNADGSLLAICVSSSLNTREVQFWYRSNYKWMLKYCSRITEALLYLSWDCEKPLTFYYLTTSGDMVTMNFELVYDIYDMNVVFFCEPKKVCFTDLFKGSLPPPMAHYEHGFSCVVSDVAISDFGAAFLHPNQKVSLFKKDEGKFVYDSEYPLDSVLPSSSICYNLRYKEENVLTMLVCCKEDVINYRVLEVQLEEKVICHTLFQSEVPLLWHESIDEGILVQTSSNDWLIAKKSSDGSVVQNECSWMSFKPNGSEKLILFQKSVFALTRDNVLLYNGIEFCSNVGSYSVDEEYIIFLLLPSSDITSRLYIVNVNEIKKMTLPYTPVGGRVVERGAMIIGHERDGTRVWLQMPRGNLETIHLRYLVLKKVHKCFSMQNYREAVVLMRKQRIDMNLIFDRDPQEFLNGVPQFIRSVDDPDLLNLFILNLNAEDTTKTVYAQYFSSKSMEESGFVDKVNVICTAMKNFFLELPLDDLIVFFTCLLSTYVKMEPRKLSDALIAIQFYSQKVGNSEEMMRRWLDYLTILVPNENLFKAALCVYNLDLAVIVAKNSQMDPKEYSAIISEFRSIESSSYQRFCIDVWLERYELAVEDIAEVPERLDEAKSFIQQRQLYSKALEVFSGKTGYNDICSLCAKHLLDQHLYEEAQLLYTSVGQFDAALHCAESLGDWRSFITLFENTNLTDSYRTAKLMEMADVLERKEKYSECADLLLYLGREV</sequence>
<evidence type="ECO:0000256" key="3">
    <source>
        <dbReference type="ARBA" id="ARBA00022490"/>
    </source>
</evidence>
<proteinExistence type="inferred from homology"/>
<dbReference type="GO" id="GO:0005829">
    <property type="term" value="C:cytosol"/>
    <property type="evidence" value="ECO:0007669"/>
    <property type="project" value="TreeGrafter"/>
</dbReference>
<dbReference type="UniPathway" id="UPA00988"/>
<evidence type="ECO:0000313" key="11">
    <source>
        <dbReference type="WBParaSite" id="SMUV_0000307001-mRNA-1"/>
    </source>
</evidence>
<keyword evidence="6" id="KW-0539">Nucleus</keyword>
<evidence type="ECO:0000256" key="6">
    <source>
        <dbReference type="PIRNR" id="PIRNR017233"/>
    </source>
</evidence>
<dbReference type="InterPro" id="IPR006849">
    <property type="entry name" value="Elp1"/>
</dbReference>
<dbReference type="AlphaFoldDB" id="A0A0N5AFL1"/>
<accession>A0A0N5AFL1</accession>
<evidence type="ECO:0000256" key="4">
    <source>
        <dbReference type="ARBA" id="ARBA00022694"/>
    </source>
</evidence>
<feature type="domain" description="ELP1 alpha-solenoid" evidence="9">
    <location>
        <begin position="764"/>
        <end position="962"/>
    </location>
</feature>
<dbReference type="PANTHER" id="PTHR12747:SF0">
    <property type="entry name" value="ELONGATOR COMPLEX PROTEIN 1"/>
    <property type="match status" value="1"/>
</dbReference>
<dbReference type="SUPFAM" id="SSF69322">
    <property type="entry name" value="Tricorn protease domain 2"/>
    <property type="match status" value="1"/>
</dbReference>
<dbReference type="InterPro" id="IPR015943">
    <property type="entry name" value="WD40/YVTN_repeat-like_dom_sf"/>
</dbReference>
<evidence type="ECO:0000256" key="1">
    <source>
        <dbReference type="ARBA" id="ARBA00005043"/>
    </source>
</evidence>
<dbReference type="Proteomes" id="UP000046393">
    <property type="component" value="Unplaced"/>
</dbReference>
<dbReference type="PIRSF" id="PIRSF017233">
    <property type="entry name" value="IKAP"/>
    <property type="match status" value="1"/>
</dbReference>
<dbReference type="WBParaSite" id="SMUV_0000307001-mRNA-1">
    <property type="protein sequence ID" value="SMUV_0000307001-mRNA-1"/>
    <property type="gene ID" value="SMUV_0000307001"/>
</dbReference>
<protein>
    <recommendedName>
        <fullName evidence="5 6">Elongator complex protein 1</fullName>
    </recommendedName>
</protein>
<dbReference type="GO" id="GO:0000049">
    <property type="term" value="F:tRNA binding"/>
    <property type="evidence" value="ECO:0007669"/>
    <property type="project" value="TreeGrafter"/>
</dbReference>
<organism evidence="10 11">
    <name type="scientific">Syphacia muris</name>
    <dbReference type="NCBI Taxonomy" id="451379"/>
    <lineage>
        <taxon>Eukaryota</taxon>
        <taxon>Metazoa</taxon>
        <taxon>Ecdysozoa</taxon>
        <taxon>Nematoda</taxon>
        <taxon>Chromadorea</taxon>
        <taxon>Rhabditida</taxon>
        <taxon>Spirurina</taxon>
        <taxon>Oxyuridomorpha</taxon>
        <taxon>Oxyuroidea</taxon>
        <taxon>Oxyuridae</taxon>
        <taxon>Syphacia</taxon>
    </lineage>
</organism>
<comment type="subcellular location">
    <subcellularLocation>
        <location evidence="6">Cytoplasm</location>
    </subcellularLocation>
    <subcellularLocation>
        <location evidence="6">Nucleus</location>
    </subcellularLocation>
</comment>
<dbReference type="PANTHER" id="PTHR12747">
    <property type="entry name" value="ELONGATOR COMPLEX PROTEIN 1"/>
    <property type="match status" value="1"/>
</dbReference>
<evidence type="ECO:0000259" key="7">
    <source>
        <dbReference type="Pfam" id="PF04762"/>
    </source>
</evidence>
<dbReference type="Pfam" id="PF23797">
    <property type="entry name" value="Beta-prop_ELP1_2nd"/>
    <property type="match status" value="1"/>
</dbReference>
<evidence type="ECO:0000256" key="2">
    <source>
        <dbReference type="ARBA" id="ARBA00006086"/>
    </source>
</evidence>
<feature type="domain" description="ELP1 first N-terminal beta-propeller" evidence="7">
    <location>
        <begin position="162"/>
        <end position="451"/>
    </location>
</feature>
<evidence type="ECO:0000256" key="5">
    <source>
        <dbReference type="ARBA" id="ARBA00029535"/>
    </source>
</evidence>
<name>A0A0N5AFL1_9BILA</name>
<comment type="similarity">
    <text evidence="2 6">Belongs to the ELP1/IKA1 family.</text>
</comment>
<dbReference type="Pfam" id="PF23925">
    <property type="entry name" value="A-sol_ELP1"/>
    <property type="match status" value="1"/>
</dbReference>